<dbReference type="Proteomes" id="UP000694941">
    <property type="component" value="Unplaced"/>
</dbReference>
<name>A0ABM1TNA2_LIMPO</name>
<feature type="domain" description="Ig-like" evidence="3">
    <location>
        <begin position="28"/>
        <end position="118"/>
    </location>
</feature>
<feature type="signal peptide" evidence="2">
    <location>
        <begin position="1"/>
        <end position="25"/>
    </location>
</feature>
<dbReference type="PANTHER" id="PTHR10075:SF101">
    <property type="entry name" value="ZWEI IG DOMAIN PROTEIN ZIG-3"/>
    <property type="match status" value="1"/>
</dbReference>
<accession>A0ABM1TNA2</accession>
<evidence type="ECO:0000259" key="3">
    <source>
        <dbReference type="PROSITE" id="PS50835"/>
    </source>
</evidence>
<keyword evidence="4" id="KW-1185">Reference proteome</keyword>
<proteinExistence type="predicted"/>
<dbReference type="RefSeq" id="XP_022257358.1">
    <property type="nucleotide sequence ID" value="XM_022401650.1"/>
</dbReference>
<dbReference type="InterPro" id="IPR007110">
    <property type="entry name" value="Ig-like_dom"/>
</dbReference>
<feature type="domain" description="Ig-like" evidence="3">
    <location>
        <begin position="124"/>
        <end position="214"/>
    </location>
</feature>
<gene>
    <name evidence="5" type="primary">LOC111089334</name>
</gene>
<dbReference type="InterPro" id="IPR013098">
    <property type="entry name" value="Ig_I-set"/>
</dbReference>
<dbReference type="PANTHER" id="PTHR10075">
    <property type="entry name" value="BASIGIN RELATED"/>
    <property type="match status" value="1"/>
</dbReference>
<dbReference type="SUPFAM" id="SSF48726">
    <property type="entry name" value="Immunoglobulin"/>
    <property type="match status" value="2"/>
</dbReference>
<dbReference type="InterPro" id="IPR013783">
    <property type="entry name" value="Ig-like_fold"/>
</dbReference>
<organism evidence="4 5">
    <name type="scientific">Limulus polyphemus</name>
    <name type="common">Atlantic horseshoe crab</name>
    <dbReference type="NCBI Taxonomy" id="6850"/>
    <lineage>
        <taxon>Eukaryota</taxon>
        <taxon>Metazoa</taxon>
        <taxon>Ecdysozoa</taxon>
        <taxon>Arthropoda</taxon>
        <taxon>Chelicerata</taxon>
        <taxon>Merostomata</taxon>
        <taxon>Xiphosura</taxon>
        <taxon>Limulidae</taxon>
        <taxon>Limulus</taxon>
    </lineage>
</organism>
<evidence type="ECO:0000313" key="5">
    <source>
        <dbReference type="RefSeq" id="XP_022257358.1"/>
    </source>
</evidence>
<sequence length="227" mass="24683">MASLLSATCIVFYIYCASFVTSSVSDPPMIQPFNFPPNVHLGSQARLTCVLLRGTLPVRFTWKKNGKDINSSGKILQLIKHETFLMLEIKPVTSDHTGNYTCVARNAAGEDSYTALLVVKGEPPKIQPFTFPMQVELGTQTSVYCGLSKGTRPIEFSWKKNERTLKSVDGKIHILTPGGSTVLEIQRLGSSDIGNYTCIARNSAGEDAYTSSLVVEGKVSEEGAVSI</sequence>
<protein>
    <submittedName>
        <fullName evidence="5">Down syndrome cell adhesion molecule-like protein 1 homolog isoform X1</fullName>
    </submittedName>
</protein>
<dbReference type="InterPro" id="IPR036179">
    <property type="entry name" value="Ig-like_dom_sf"/>
</dbReference>
<keyword evidence="1" id="KW-0393">Immunoglobulin domain</keyword>
<dbReference type="InterPro" id="IPR003598">
    <property type="entry name" value="Ig_sub2"/>
</dbReference>
<dbReference type="Pfam" id="PF13927">
    <property type="entry name" value="Ig_3"/>
    <property type="match status" value="1"/>
</dbReference>
<dbReference type="Pfam" id="PF07679">
    <property type="entry name" value="I-set"/>
    <property type="match status" value="1"/>
</dbReference>
<dbReference type="SMART" id="SM00408">
    <property type="entry name" value="IGc2"/>
    <property type="match status" value="2"/>
</dbReference>
<dbReference type="InterPro" id="IPR003599">
    <property type="entry name" value="Ig_sub"/>
</dbReference>
<dbReference type="SMART" id="SM00409">
    <property type="entry name" value="IG"/>
    <property type="match status" value="2"/>
</dbReference>
<evidence type="ECO:0000256" key="2">
    <source>
        <dbReference type="SAM" id="SignalP"/>
    </source>
</evidence>
<dbReference type="PROSITE" id="PS50835">
    <property type="entry name" value="IG_LIKE"/>
    <property type="match status" value="2"/>
</dbReference>
<dbReference type="Gene3D" id="2.60.40.10">
    <property type="entry name" value="Immunoglobulins"/>
    <property type="match status" value="2"/>
</dbReference>
<dbReference type="GeneID" id="111089334"/>
<reference evidence="5" key="1">
    <citation type="submission" date="2025-08" db="UniProtKB">
        <authorList>
            <consortium name="RefSeq"/>
        </authorList>
    </citation>
    <scope>IDENTIFICATION</scope>
    <source>
        <tissue evidence="5">Muscle</tissue>
    </source>
</reference>
<evidence type="ECO:0000256" key="1">
    <source>
        <dbReference type="ARBA" id="ARBA00023319"/>
    </source>
</evidence>
<evidence type="ECO:0000313" key="4">
    <source>
        <dbReference type="Proteomes" id="UP000694941"/>
    </source>
</evidence>
<feature type="chain" id="PRO_5046455625" evidence="2">
    <location>
        <begin position="26"/>
        <end position="227"/>
    </location>
</feature>
<keyword evidence="2" id="KW-0732">Signal</keyword>